<proteinExistence type="predicted"/>
<sequence>MLIWLNAERAIFRLDEHREHYATDPDVFFDITQLSETFVNPPENDFQGNTFVEDFHHTVTKAQALAAALHWLDTGEKLESLNWS</sequence>
<protein>
    <submittedName>
        <fullName evidence="1">Uncharacterized protein</fullName>
    </submittedName>
</protein>
<accession>A0A418V8C9</accession>
<evidence type="ECO:0000313" key="2">
    <source>
        <dbReference type="Proteomes" id="UP000286287"/>
    </source>
</evidence>
<keyword evidence="2" id="KW-1185">Reference proteome</keyword>
<name>A0A418V8C9_9DEIO</name>
<dbReference type="Proteomes" id="UP000286287">
    <property type="component" value="Unassembled WGS sequence"/>
</dbReference>
<gene>
    <name evidence="1" type="ORF">D3875_13195</name>
</gene>
<organism evidence="1 2">
    <name type="scientific">Deinococcus cavernae</name>
    <dbReference type="NCBI Taxonomy" id="2320857"/>
    <lineage>
        <taxon>Bacteria</taxon>
        <taxon>Thermotogati</taxon>
        <taxon>Deinococcota</taxon>
        <taxon>Deinococci</taxon>
        <taxon>Deinococcales</taxon>
        <taxon>Deinococcaceae</taxon>
        <taxon>Deinococcus</taxon>
    </lineage>
</organism>
<comment type="caution">
    <text evidence="1">The sequence shown here is derived from an EMBL/GenBank/DDBJ whole genome shotgun (WGS) entry which is preliminary data.</text>
</comment>
<reference evidence="1 2" key="1">
    <citation type="submission" date="2018-09" db="EMBL/GenBank/DDBJ databases">
        <authorList>
            <person name="Zhu H."/>
        </authorList>
    </citation>
    <scope>NUCLEOTIDE SEQUENCE [LARGE SCALE GENOMIC DNA]</scope>
    <source>
        <strain evidence="1 2">K2S05-167</strain>
    </source>
</reference>
<dbReference type="EMBL" id="QYUJ01000014">
    <property type="protein sequence ID" value="RJF72363.1"/>
    <property type="molecule type" value="Genomic_DNA"/>
</dbReference>
<dbReference type="AlphaFoldDB" id="A0A418V8C9"/>
<evidence type="ECO:0000313" key="1">
    <source>
        <dbReference type="EMBL" id="RJF72363.1"/>
    </source>
</evidence>